<keyword evidence="12" id="KW-1185">Reference proteome</keyword>
<evidence type="ECO:0000256" key="2">
    <source>
        <dbReference type="ARBA" id="ARBA00022516"/>
    </source>
</evidence>
<evidence type="ECO:0000256" key="4">
    <source>
        <dbReference type="ARBA" id="ARBA00022857"/>
    </source>
</evidence>
<accession>A0ABY7FV82</accession>
<dbReference type="Pfam" id="PF08659">
    <property type="entry name" value="KR"/>
    <property type="match status" value="1"/>
</dbReference>
<proteinExistence type="predicted"/>
<dbReference type="Gene3D" id="3.40.50.720">
    <property type="entry name" value="NAD(P)-binding Rossmann-like Domain"/>
    <property type="match status" value="1"/>
</dbReference>
<gene>
    <name evidence="11" type="ORF">MAR_010778</name>
</gene>
<dbReference type="PANTHER" id="PTHR43775:SF7">
    <property type="entry name" value="FATTY ACID SYNTHASE"/>
    <property type="match status" value="1"/>
</dbReference>
<keyword evidence="5" id="KW-0560">Oxidoreductase</keyword>
<dbReference type="Gene3D" id="1.10.1200.10">
    <property type="entry name" value="ACP-like"/>
    <property type="match status" value="1"/>
</dbReference>
<dbReference type="InterPro" id="IPR057326">
    <property type="entry name" value="KR_dom"/>
</dbReference>
<evidence type="ECO:0000259" key="9">
    <source>
        <dbReference type="SMART" id="SM00822"/>
    </source>
</evidence>
<dbReference type="SMART" id="SM00822">
    <property type="entry name" value="PKS_KR"/>
    <property type="match status" value="1"/>
</dbReference>
<evidence type="ECO:0000259" key="10">
    <source>
        <dbReference type="SMART" id="SM00829"/>
    </source>
</evidence>
<keyword evidence="8" id="KW-0511">Multifunctional enzyme</keyword>
<dbReference type="InterPro" id="IPR011032">
    <property type="entry name" value="GroES-like_sf"/>
</dbReference>
<sequence length="608" mass="66387">MLATGKLPSDAIPGVLAKQDCLLGMEFSGFDSVGRKIMGLLPAKGLATTVSVHKTFLWPVPDNWMLQEAATIPVVYTTAYYALVVRGNIRHKDKVLIHSGSGGVGQAAIAIALDKGCEVFTTVGSKQKKDIRTHIIGVDIVLNSLAEEKLQASVRVCADHGRFLEIGKFDFSINSQFGMEVFLKNISFHGILLDPLVHKDQPIPLSESSPIPAVPRFACDPSKSFIITGGLGGFDLELAQWLADRGATCLVLTSRSGIRTGYQARKIQKLKGNGVHVIILTHDVSTETGARKIIQEAKTPVGGVFHLAMVLNDGLIEYQDQSSFNNVCEPKAFGCINLDRATREICKTICDLFVTFSSVNCGRGNAGQSNYGFANSVMERVCEKRKEDGFHGLAIQCGAIGDVGVVMENMGKIDTVIGETLPQRISSCLATINTFLNQSAVVVSSFVPAEEDKRKPEKENHLNTIYSILENGSKNTGKLLISILKIILCWYFTRKSQIIYLSNVLQASMIQPILATLSELGLDSLQGVEVGQVLRPELDIDMSVNKIRHLTLKQVTEMSQALVEEKDSYTSVLTYSIENEDLTPMELIVPLNSAAKSTERLYIIHSIQ</sequence>
<evidence type="ECO:0000256" key="8">
    <source>
        <dbReference type="ARBA" id="ARBA00023268"/>
    </source>
</evidence>
<keyword evidence="2" id="KW-0444">Lipid biosynthesis</keyword>
<keyword evidence="4" id="KW-0521">NADP</keyword>
<dbReference type="InterPro" id="IPR013968">
    <property type="entry name" value="PKS_KR"/>
</dbReference>
<dbReference type="SMART" id="SM00829">
    <property type="entry name" value="PKS_ER"/>
    <property type="match status" value="1"/>
</dbReference>
<evidence type="ECO:0000256" key="1">
    <source>
        <dbReference type="ARBA" id="ARBA00022450"/>
    </source>
</evidence>
<dbReference type="InterPro" id="IPR020843">
    <property type="entry name" value="ER"/>
</dbReference>
<dbReference type="InterPro" id="IPR036736">
    <property type="entry name" value="ACP-like_sf"/>
</dbReference>
<organism evidence="11 12">
    <name type="scientific">Mya arenaria</name>
    <name type="common">Soft-shell clam</name>
    <dbReference type="NCBI Taxonomy" id="6604"/>
    <lineage>
        <taxon>Eukaryota</taxon>
        <taxon>Metazoa</taxon>
        <taxon>Spiralia</taxon>
        <taxon>Lophotrochozoa</taxon>
        <taxon>Mollusca</taxon>
        <taxon>Bivalvia</taxon>
        <taxon>Autobranchia</taxon>
        <taxon>Heteroconchia</taxon>
        <taxon>Euheterodonta</taxon>
        <taxon>Imparidentia</taxon>
        <taxon>Neoheterodontei</taxon>
        <taxon>Myida</taxon>
        <taxon>Myoidea</taxon>
        <taxon>Myidae</taxon>
        <taxon>Mya</taxon>
    </lineage>
</organism>
<dbReference type="PANTHER" id="PTHR43775">
    <property type="entry name" value="FATTY ACID SYNTHASE"/>
    <property type="match status" value="1"/>
</dbReference>
<dbReference type="CDD" id="cd05195">
    <property type="entry name" value="enoyl_red"/>
    <property type="match status" value="1"/>
</dbReference>
<feature type="domain" description="Enoyl reductase (ER)" evidence="10">
    <location>
        <begin position="1"/>
        <end position="227"/>
    </location>
</feature>
<dbReference type="SUPFAM" id="SSF50129">
    <property type="entry name" value="GroES-like"/>
    <property type="match status" value="1"/>
</dbReference>
<reference evidence="11" key="1">
    <citation type="submission" date="2022-11" db="EMBL/GenBank/DDBJ databases">
        <title>Centuries of genome instability and evolution in soft-shell clam transmissible cancer (bioRxiv).</title>
        <authorList>
            <person name="Hart S.F.M."/>
            <person name="Yonemitsu M.A."/>
            <person name="Giersch R.M."/>
            <person name="Beal B.F."/>
            <person name="Arriagada G."/>
            <person name="Davis B.W."/>
            <person name="Ostrander E.A."/>
            <person name="Goff S.P."/>
            <person name="Metzger M.J."/>
        </authorList>
    </citation>
    <scope>NUCLEOTIDE SEQUENCE</scope>
    <source>
        <strain evidence="11">MELC-2E11</strain>
        <tissue evidence="11">Siphon/mantle</tissue>
    </source>
</reference>
<evidence type="ECO:0000313" key="12">
    <source>
        <dbReference type="Proteomes" id="UP001164746"/>
    </source>
</evidence>
<keyword evidence="1" id="KW-0596">Phosphopantetheine</keyword>
<dbReference type="SUPFAM" id="SSF51735">
    <property type="entry name" value="NAD(P)-binding Rossmann-fold domains"/>
    <property type="match status" value="2"/>
</dbReference>
<evidence type="ECO:0000256" key="6">
    <source>
        <dbReference type="ARBA" id="ARBA00023098"/>
    </source>
</evidence>
<protein>
    <submittedName>
        <fullName evidence="11">FAS-like protein</fullName>
    </submittedName>
</protein>
<evidence type="ECO:0000256" key="3">
    <source>
        <dbReference type="ARBA" id="ARBA00022832"/>
    </source>
</evidence>
<dbReference type="CDD" id="cd08954">
    <property type="entry name" value="KR_1_FAS_SDR_x"/>
    <property type="match status" value="1"/>
</dbReference>
<dbReference type="InterPro" id="IPR050091">
    <property type="entry name" value="PKS_NRPS_Biosynth_Enz"/>
</dbReference>
<keyword evidence="3" id="KW-0276">Fatty acid metabolism</keyword>
<feature type="domain" description="Ketoreductase" evidence="9">
    <location>
        <begin position="223"/>
        <end position="409"/>
    </location>
</feature>
<evidence type="ECO:0000256" key="7">
    <source>
        <dbReference type="ARBA" id="ARBA00023160"/>
    </source>
</evidence>
<dbReference type="EMBL" id="CP111025">
    <property type="protein sequence ID" value="WAR25074.1"/>
    <property type="molecule type" value="Genomic_DNA"/>
</dbReference>
<evidence type="ECO:0000256" key="5">
    <source>
        <dbReference type="ARBA" id="ARBA00023002"/>
    </source>
</evidence>
<name>A0ABY7FV82_MYAAR</name>
<keyword evidence="6" id="KW-0443">Lipid metabolism</keyword>
<keyword evidence="7" id="KW-0275">Fatty acid biosynthesis</keyword>
<dbReference type="Gene3D" id="3.90.180.10">
    <property type="entry name" value="Medium-chain alcohol dehydrogenases, catalytic domain"/>
    <property type="match status" value="1"/>
</dbReference>
<evidence type="ECO:0000313" key="11">
    <source>
        <dbReference type="EMBL" id="WAR25074.1"/>
    </source>
</evidence>
<feature type="non-terminal residue" evidence="11">
    <location>
        <position position="1"/>
    </location>
</feature>
<dbReference type="InterPro" id="IPR036291">
    <property type="entry name" value="NAD(P)-bd_dom_sf"/>
</dbReference>
<dbReference type="Proteomes" id="UP001164746">
    <property type="component" value="Chromosome 14"/>
</dbReference>